<gene>
    <name evidence="1" type="ORF">MLD38_012882</name>
</gene>
<dbReference type="Proteomes" id="UP001057402">
    <property type="component" value="Chromosome 4"/>
</dbReference>
<organism evidence="1 2">
    <name type="scientific">Melastoma candidum</name>
    <dbReference type="NCBI Taxonomy" id="119954"/>
    <lineage>
        <taxon>Eukaryota</taxon>
        <taxon>Viridiplantae</taxon>
        <taxon>Streptophyta</taxon>
        <taxon>Embryophyta</taxon>
        <taxon>Tracheophyta</taxon>
        <taxon>Spermatophyta</taxon>
        <taxon>Magnoliopsida</taxon>
        <taxon>eudicotyledons</taxon>
        <taxon>Gunneridae</taxon>
        <taxon>Pentapetalae</taxon>
        <taxon>rosids</taxon>
        <taxon>malvids</taxon>
        <taxon>Myrtales</taxon>
        <taxon>Melastomataceae</taxon>
        <taxon>Melastomatoideae</taxon>
        <taxon>Melastomateae</taxon>
        <taxon>Melastoma</taxon>
    </lineage>
</organism>
<evidence type="ECO:0000313" key="2">
    <source>
        <dbReference type="Proteomes" id="UP001057402"/>
    </source>
</evidence>
<proteinExistence type="predicted"/>
<reference evidence="2" key="1">
    <citation type="journal article" date="2023" name="Front. Plant Sci.">
        <title>Chromosomal-level genome assembly of Melastoma candidum provides insights into trichome evolution.</title>
        <authorList>
            <person name="Zhong Y."/>
            <person name="Wu W."/>
            <person name="Sun C."/>
            <person name="Zou P."/>
            <person name="Liu Y."/>
            <person name="Dai S."/>
            <person name="Zhou R."/>
        </authorList>
    </citation>
    <scope>NUCLEOTIDE SEQUENCE [LARGE SCALE GENOMIC DNA]</scope>
</reference>
<protein>
    <submittedName>
        <fullName evidence="1">Uncharacterized protein</fullName>
    </submittedName>
</protein>
<evidence type="ECO:0000313" key="1">
    <source>
        <dbReference type="EMBL" id="KAI4374950.1"/>
    </source>
</evidence>
<comment type="caution">
    <text evidence="1">The sequence shown here is derived from an EMBL/GenBank/DDBJ whole genome shotgun (WGS) entry which is preliminary data.</text>
</comment>
<accession>A0ACB9R7R5</accession>
<dbReference type="EMBL" id="CM042883">
    <property type="protein sequence ID" value="KAI4374950.1"/>
    <property type="molecule type" value="Genomic_DNA"/>
</dbReference>
<sequence length="113" mass="12547">MNNSTASISLFLCVSASKKKILKWRGCTVFPPVCPGSNVVVTTSNSTQSNSIQTIVETETDKREGGRDTRGRFGFALGCPKENKKKKEKKKKGTTRKRKTDHGKENVRRSSNK</sequence>
<name>A0ACB9R7R5_9MYRT</name>
<keyword evidence="2" id="KW-1185">Reference proteome</keyword>